<dbReference type="AlphaFoldDB" id="A0A1I7YUT9"/>
<dbReference type="Proteomes" id="UP000095287">
    <property type="component" value="Unplaced"/>
</dbReference>
<evidence type="ECO:0000313" key="3">
    <source>
        <dbReference type="WBParaSite" id="L893_g19737.t1"/>
    </source>
</evidence>
<reference evidence="3" key="1">
    <citation type="submission" date="2016-11" db="UniProtKB">
        <authorList>
            <consortium name="WormBaseParasite"/>
        </authorList>
    </citation>
    <scope>IDENTIFICATION</scope>
</reference>
<keyword evidence="1" id="KW-0732">Signal</keyword>
<protein>
    <submittedName>
        <fullName evidence="3">Uncharacterized protein</fullName>
    </submittedName>
</protein>
<evidence type="ECO:0000256" key="1">
    <source>
        <dbReference type="SAM" id="SignalP"/>
    </source>
</evidence>
<feature type="chain" id="PRO_5009312620" evidence="1">
    <location>
        <begin position="26"/>
        <end position="79"/>
    </location>
</feature>
<organism evidence="2 3">
    <name type="scientific">Steinernema glaseri</name>
    <dbReference type="NCBI Taxonomy" id="37863"/>
    <lineage>
        <taxon>Eukaryota</taxon>
        <taxon>Metazoa</taxon>
        <taxon>Ecdysozoa</taxon>
        <taxon>Nematoda</taxon>
        <taxon>Chromadorea</taxon>
        <taxon>Rhabditida</taxon>
        <taxon>Tylenchina</taxon>
        <taxon>Panagrolaimomorpha</taxon>
        <taxon>Strongyloidoidea</taxon>
        <taxon>Steinernematidae</taxon>
        <taxon>Steinernema</taxon>
    </lineage>
</organism>
<accession>A0A1I7YUT9</accession>
<feature type="signal peptide" evidence="1">
    <location>
        <begin position="1"/>
        <end position="25"/>
    </location>
</feature>
<dbReference type="WBParaSite" id="L893_g19737.t1">
    <property type="protein sequence ID" value="L893_g19737.t1"/>
    <property type="gene ID" value="L893_g19737"/>
</dbReference>
<sequence>MSPKTFLLALFCILAFCASIADCRAGGPFLEPFEPTEHYCCGSQMACATYCYKIGCRRGLCLTPDRCDNACKCSICGSV</sequence>
<keyword evidence="2" id="KW-1185">Reference proteome</keyword>
<proteinExistence type="predicted"/>
<evidence type="ECO:0000313" key="2">
    <source>
        <dbReference type="Proteomes" id="UP000095287"/>
    </source>
</evidence>
<name>A0A1I7YUT9_9BILA</name>